<evidence type="ECO:0000313" key="2">
    <source>
        <dbReference type="EMBL" id="MFC7280140.1"/>
    </source>
</evidence>
<dbReference type="RefSeq" id="WP_378978142.1">
    <property type="nucleotide sequence ID" value="NZ_JBHTBJ010000079.1"/>
</dbReference>
<organism evidence="2 3">
    <name type="scientific">Paractinoplanes rhizophilus</name>
    <dbReference type="NCBI Taxonomy" id="1416877"/>
    <lineage>
        <taxon>Bacteria</taxon>
        <taxon>Bacillati</taxon>
        <taxon>Actinomycetota</taxon>
        <taxon>Actinomycetes</taxon>
        <taxon>Micromonosporales</taxon>
        <taxon>Micromonosporaceae</taxon>
        <taxon>Paractinoplanes</taxon>
    </lineage>
</organism>
<sequence length="138" mass="15292">MKDDAGAAVPRERQPREDLVRRAAHLLPEGAQVRQAFICQSAPNFLFFVITYLTGLTMFWIKYRCVAVTDDAIYVLDSTKFSGGANPRRLIGTLPRATRLGPVAGRWAKITLLGETCWVHQRFHAQITAADEAAGFGT</sequence>
<keyword evidence="1" id="KW-1133">Transmembrane helix</keyword>
<keyword evidence="3" id="KW-1185">Reference proteome</keyword>
<proteinExistence type="predicted"/>
<gene>
    <name evidence="2" type="ORF">ACFQS1_39800</name>
</gene>
<comment type="caution">
    <text evidence="2">The sequence shown here is derived from an EMBL/GenBank/DDBJ whole genome shotgun (WGS) entry which is preliminary data.</text>
</comment>
<keyword evidence="1" id="KW-0472">Membrane</keyword>
<keyword evidence="1" id="KW-0812">Transmembrane</keyword>
<dbReference type="Proteomes" id="UP001596548">
    <property type="component" value="Unassembled WGS sequence"/>
</dbReference>
<name>A0ABW2I5L2_9ACTN</name>
<dbReference type="EMBL" id="JBHTBJ010000079">
    <property type="protein sequence ID" value="MFC7280140.1"/>
    <property type="molecule type" value="Genomic_DNA"/>
</dbReference>
<feature type="transmembrane region" description="Helical" evidence="1">
    <location>
        <begin position="44"/>
        <end position="61"/>
    </location>
</feature>
<accession>A0ABW2I5L2</accession>
<evidence type="ECO:0000256" key="1">
    <source>
        <dbReference type="SAM" id="Phobius"/>
    </source>
</evidence>
<protein>
    <submittedName>
        <fullName evidence="2">Uncharacterized protein</fullName>
    </submittedName>
</protein>
<evidence type="ECO:0000313" key="3">
    <source>
        <dbReference type="Proteomes" id="UP001596548"/>
    </source>
</evidence>
<reference evidence="3" key="1">
    <citation type="journal article" date="2019" name="Int. J. Syst. Evol. Microbiol.">
        <title>The Global Catalogue of Microorganisms (GCM) 10K type strain sequencing project: providing services to taxonomists for standard genome sequencing and annotation.</title>
        <authorList>
            <consortium name="The Broad Institute Genomics Platform"/>
            <consortium name="The Broad Institute Genome Sequencing Center for Infectious Disease"/>
            <person name="Wu L."/>
            <person name="Ma J."/>
        </authorList>
    </citation>
    <scope>NUCLEOTIDE SEQUENCE [LARGE SCALE GENOMIC DNA]</scope>
    <source>
        <strain evidence="3">XZYJT-10</strain>
    </source>
</reference>